<evidence type="ECO:0000313" key="4">
    <source>
        <dbReference type="Proteomes" id="UP000316095"/>
    </source>
</evidence>
<dbReference type="RefSeq" id="WP_165441507.1">
    <property type="nucleotide sequence ID" value="NZ_SJPG01000001.1"/>
</dbReference>
<dbReference type="InterPro" id="IPR001173">
    <property type="entry name" value="Glyco_trans_2-like"/>
</dbReference>
<dbReference type="PANTHER" id="PTHR43630">
    <property type="entry name" value="POLY-BETA-1,6-N-ACETYL-D-GLUCOSAMINE SYNTHASE"/>
    <property type="match status" value="1"/>
</dbReference>
<dbReference type="EC" id="2.4.1.-" evidence="3"/>
<dbReference type="CDD" id="cd02511">
    <property type="entry name" value="Beta4Glucosyltransferase"/>
    <property type="match status" value="1"/>
</dbReference>
<feature type="domain" description="Glycosyltransferase 2-like" evidence="2">
    <location>
        <begin position="15"/>
        <end position="101"/>
    </location>
</feature>
<accession>A0A5C5XC43</accession>
<name>A0A5C5XC43_9PLAN</name>
<proteinExistence type="inferred from homology"/>
<evidence type="ECO:0000313" key="3">
    <source>
        <dbReference type="EMBL" id="TWT59492.1"/>
    </source>
</evidence>
<dbReference type="SUPFAM" id="SSF53448">
    <property type="entry name" value="Nucleotide-diphospho-sugar transferases"/>
    <property type="match status" value="1"/>
</dbReference>
<reference evidence="3 4" key="1">
    <citation type="submission" date="2019-02" db="EMBL/GenBank/DDBJ databases">
        <title>Deep-cultivation of Planctomycetes and their phenomic and genomic characterization uncovers novel biology.</title>
        <authorList>
            <person name="Wiegand S."/>
            <person name="Jogler M."/>
            <person name="Boedeker C."/>
            <person name="Pinto D."/>
            <person name="Vollmers J."/>
            <person name="Rivas-Marin E."/>
            <person name="Kohn T."/>
            <person name="Peeters S.H."/>
            <person name="Heuer A."/>
            <person name="Rast P."/>
            <person name="Oberbeckmann S."/>
            <person name="Bunk B."/>
            <person name="Jeske O."/>
            <person name="Meyerdierks A."/>
            <person name="Storesund J.E."/>
            <person name="Kallscheuer N."/>
            <person name="Luecker S."/>
            <person name="Lage O.M."/>
            <person name="Pohl T."/>
            <person name="Merkel B.J."/>
            <person name="Hornburger P."/>
            <person name="Mueller R.-W."/>
            <person name="Bruemmer F."/>
            <person name="Labrenz M."/>
            <person name="Spormann A.M."/>
            <person name="Op Den Camp H."/>
            <person name="Overmann J."/>
            <person name="Amann R."/>
            <person name="Jetten M.S.M."/>
            <person name="Mascher T."/>
            <person name="Medema M.H."/>
            <person name="Devos D.P."/>
            <person name="Kaster A.-K."/>
            <person name="Ovreas L."/>
            <person name="Rohde M."/>
            <person name="Galperin M.Y."/>
            <person name="Jogler C."/>
        </authorList>
    </citation>
    <scope>NUCLEOTIDE SEQUENCE [LARGE SCALE GENOMIC DNA]</scope>
    <source>
        <strain evidence="3 4">Pan54</strain>
    </source>
</reference>
<keyword evidence="3" id="KW-0808">Transferase</keyword>
<dbReference type="Pfam" id="PF00535">
    <property type="entry name" value="Glycos_transf_2"/>
    <property type="match status" value="1"/>
</dbReference>
<organism evidence="3 4">
    <name type="scientific">Rubinisphaera italica</name>
    <dbReference type="NCBI Taxonomy" id="2527969"/>
    <lineage>
        <taxon>Bacteria</taxon>
        <taxon>Pseudomonadati</taxon>
        <taxon>Planctomycetota</taxon>
        <taxon>Planctomycetia</taxon>
        <taxon>Planctomycetales</taxon>
        <taxon>Planctomycetaceae</taxon>
        <taxon>Rubinisphaera</taxon>
    </lineage>
</organism>
<sequence>MNQPAREFPPFSGAVICYNEESHIERCLKSLEWCEQVVVVDSGSKDRTVELARQFSNVEIHVRPFDTFINQKNHALEKCSKEWVISLDADEVLTEENITEIQSLPLDCSGYRIGRRSFIGNQEIRYGTWSPDFQLRIFRKSCSAWGGTNPHESIQIEGEVGYLESRMLHYSYDTLDEFVERNTKYIHMMVDHLEASGRKTNATEPYVHCVGNFVKAYFVRRGFLDGAAGFFLARHIAGGSYLKYRLLAERNRESKAA</sequence>
<evidence type="ECO:0000256" key="1">
    <source>
        <dbReference type="ARBA" id="ARBA00038494"/>
    </source>
</evidence>
<dbReference type="AlphaFoldDB" id="A0A5C5XC43"/>
<dbReference type="PANTHER" id="PTHR43630:SF2">
    <property type="entry name" value="GLYCOSYLTRANSFERASE"/>
    <property type="match status" value="1"/>
</dbReference>
<protein>
    <submittedName>
        <fullName evidence="3">SPBc2 prophage-derived glycosyltransferase SunS</fullName>
        <ecNumber evidence="3">2.4.1.-</ecNumber>
    </submittedName>
</protein>
<keyword evidence="4" id="KW-1185">Reference proteome</keyword>
<gene>
    <name evidence="3" type="primary">sunS</name>
    <name evidence="3" type="ORF">Pan54_01990</name>
</gene>
<dbReference type="Gene3D" id="3.90.550.10">
    <property type="entry name" value="Spore Coat Polysaccharide Biosynthesis Protein SpsA, Chain A"/>
    <property type="match status" value="1"/>
</dbReference>
<comment type="caution">
    <text evidence="3">The sequence shown here is derived from an EMBL/GenBank/DDBJ whole genome shotgun (WGS) entry which is preliminary data.</text>
</comment>
<dbReference type="InterPro" id="IPR029044">
    <property type="entry name" value="Nucleotide-diphossugar_trans"/>
</dbReference>
<dbReference type="Proteomes" id="UP000316095">
    <property type="component" value="Unassembled WGS sequence"/>
</dbReference>
<keyword evidence="3" id="KW-0328">Glycosyltransferase</keyword>
<comment type="similarity">
    <text evidence="1">Belongs to the glycosyltransferase 2 family. WaaE/KdtX subfamily.</text>
</comment>
<evidence type="ECO:0000259" key="2">
    <source>
        <dbReference type="Pfam" id="PF00535"/>
    </source>
</evidence>
<dbReference type="GO" id="GO:0016757">
    <property type="term" value="F:glycosyltransferase activity"/>
    <property type="evidence" value="ECO:0007669"/>
    <property type="project" value="UniProtKB-KW"/>
</dbReference>
<dbReference type="EMBL" id="SJPG01000001">
    <property type="protein sequence ID" value="TWT59492.1"/>
    <property type="molecule type" value="Genomic_DNA"/>
</dbReference>